<dbReference type="SUPFAM" id="SSF54171">
    <property type="entry name" value="DNA-binding domain"/>
    <property type="match status" value="1"/>
</dbReference>
<dbReference type="GO" id="GO:0005634">
    <property type="term" value="C:nucleus"/>
    <property type="evidence" value="ECO:0007669"/>
    <property type="project" value="UniProtKB-SubCell"/>
</dbReference>
<dbReference type="Proteomes" id="UP000087171">
    <property type="component" value="Chromosome Ca1"/>
</dbReference>
<dbReference type="GO" id="GO:0003677">
    <property type="term" value="F:DNA binding"/>
    <property type="evidence" value="ECO:0007669"/>
    <property type="project" value="UniProtKB-KW"/>
</dbReference>
<proteinExistence type="predicted"/>
<evidence type="ECO:0000256" key="2">
    <source>
        <dbReference type="ARBA" id="ARBA00023015"/>
    </source>
</evidence>
<accession>A0A1S2XAH4</accession>
<evidence type="ECO:0000313" key="8">
    <source>
        <dbReference type="RefSeq" id="XP_004486291.1"/>
    </source>
</evidence>
<evidence type="ECO:0000256" key="5">
    <source>
        <dbReference type="ARBA" id="ARBA00023242"/>
    </source>
</evidence>
<keyword evidence="7" id="KW-1185">Reference proteome</keyword>
<dbReference type="InterPro" id="IPR050913">
    <property type="entry name" value="AP2/ERF_ERF"/>
</dbReference>
<dbReference type="GO" id="GO:0003700">
    <property type="term" value="F:DNA-binding transcription factor activity"/>
    <property type="evidence" value="ECO:0007669"/>
    <property type="project" value="InterPro"/>
</dbReference>
<dbReference type="PANTHER" id="PTHR31194">
    <property type="entry name" value="SHN SHINE , DNA BINDING / TRANSCRIPTION FACTOR"/>
    <property type="match status" value="1"/>
</dbReference>
<dbReference type="GeneID" id="101493667"/>
<keyword evidence="3" id="KW-0238">DNA-binding</keyword>
<feature type="domain" description="AP2/ERF" evidence="6">
    <location>
        <begin position="48"/>
        <end position="105"/>
    </location>
</feature>
<evidence type="ECO:0000259" key="6">
    <source>
        <dbReference type="PROSITE" id="PS51032"/>
    </source>
</evidence>
<dbReference type="FunFam" id="3.30.730.10:FF:000001">
    <property type="entry name" value="Ethylene-responsive transcription factor 2"/>
    <property type="match status" value="1"/>
</dbReference>
<dbReference type="RefSeq" id="XP_004486291.1">
    <property type="nucleotide sequence ID" value="XM_004486234.3"/>
</dbReference>
<dbReference type="Pfam" id="PF00847">
    <property type="entry name" value="AP2"/>
    <property type="match status" value="1"/>
</dbReference>
<dbReference type="PROSITE" id="PS51032">
    <property type="entry name" value="AP2_ERF"/>
    <property type="match status" value="1"/>
</dbReference>
<dbReference type="KEGG" id="cam:101493667"/>
<evidence type="ECO:0000256" key="3">
    <source>
        <dbReference type="ARBA" id="ARBA00023125"/>
    </source>
</evidence>
<evidence type="ECO:0000256" key="4">
    <source>
        <dbReference type="ARBA" id="ARBA00023163"/>
    </source>
</evidence>
<reference evidence="7" key="1">
    <citation type="journal article" date="2013" name="Nat. Biotechnol.">
        <title>Draft genome sequence of chickpea (Cicer arietinum) provides a resource for trait improvement.</title>
        <authorList>
            <person name="Varshney R.K."/>
            <person name="Song C."/>
            <person name="Saxena R.K."/>
            <person name="Azam S."/>
            <person name="Yu S."/>
            <person name="Sharpe A.G."/>
            <person name="Cannon S."/>
            <person name="Baek J."/>
            <person name="Rosen B.D."/>
            <person name="Tar'an B."/>
            <person name="Millan T."/>
            <person name="Zhang X."/>
            <person name="Ramsay L.D."/>
            <person name="Iwata A."/>
            <person name="Wang Y."/>
            <person name="Nelson W."/>
            <person name="Farmer A.D."/>
            <person name="Gaur P.M."/>
            <person name="Soderlund C."/>
            <person name="Penmetsa R.V."/>
            <person name="Xu C."/>
            <person name="Bharti A.K."/>
            <person name="He W."/>
            <person name="Winter P."/>
            <person name="Zhao S."/>
            <person name="Hane J.K."/>
            <person name="Carrasquilla-Garcia N."/>
            <person name="Condie J.A."/>
            <person name="Upadhyaya H.D."/>
            <person name="Luo M.C."/>
            <person name="Thudi M."/>
            <person name="Gowda C.L."/>
            <person name="Singh N.P."/>
            <person name="Lichtenzveig J."/>
            <person name="Gali K.K."/>
            <person name="Rubio J."/>
            <person name="Nadarajan N."/>
            <person name="Dolezel J."/>
            <person name="Bansal K.C."/>
            <person name="Xu X."/>
            <person name="Edwards D."/>
            <person name="Zhang G."/>
            <person name="Kahl G."/>
            <person name="Gil J."/>
            <person name="Singh K.B."/>
            <person name="Datta S.K."/>
            <person name="Jackson S.A."/>
            <person name="Wang J."/>
            <person name="Cook D.R."/>
        </authorList>
    </citation>
    <scope>NUCLEOTIDE SEQUENCE [LARGE SCALE GENOMIC DNA]</scope>
    <source>
        <strain evidence="7">cv. CDC Frontier</strain>
    </source>
</reference>
<dbReference type="AlphaFoldDB" id="A0A1S2XAH4"/>
<dbReference type="eggNOG" id="ENOG502QQPC">
    <property type="taxonomic scope" value="Eukaryota"/>
</dbReference>
<name>A0A1S2XAH4_CICAR</name>
<organism evidence="7 8">
    <name type="scientific">Cicer arietinum</name>
    <name type="common">Chickpea</name>
    <name type="synonym">Garbanzo</name>
    <dbReference type="NCBI Taxonomy" id="3827"/>
    <lineage>
        <taxon>Eukaryota</taxon>
        <taxon>Viridiplantae</taxon>
        <taxon>Streptophyta</taxon>
        <taxon>Embryophyta</taxon>
        <taxon>Tracheophyta</taxon>
        <taxon>Spermatophyta</taxon>
        <taxon>Magnoliopsida</taxon>
        <taxon>eudicotyledons</taxon>
        <taxon>Gunneridae</taxon>
        <taxon>Pentapetalae</taxon>
        <taxon>rosids</taxon>
        <taxon>fabids</taxon>
        <taxon>Fabales</taxon>
        <taxon>Fabaceae</taxon>
        <taxon>Papilionoideae</taxon>
        <taxon>50 kb inversion clade</taxon>
        <taxon>NPAAA clade</taxon>
        <taxon>Hologalegina</taxon>
        <taxon>IRL clade</taxon>
        <taxon>Cicereae</taxon>
        <taxon>Cicer</taxon>
    </lineage>
</organism>
<keyword evidence="2" id="KW-0805">Transcription regulation</keyword>
<dbReference type="Gene3D" id="3.30.730.10">
    <property type="entry name" value="AP2/ERF domain"/>
    <property type="match status" value="1"/>
</dbReference>
<keyword evidence="5" id="KW-0539">Nucleus</keyword>
<comment type="subcellular location">
    <subcellularLocation>
        <location evidence="1">Nucleus</location>
    </subcellularLocation>
</comment>
<dbReference type="CDD" id="cd00018">
    <property type="entry name" value="AP2"/>
    <property type="match status" value="1"/>
</dbReference>
<dbReference type="PANTHER" id="PTHR31194:SF189">
    <property type="entry name" value="AP2_ERF DOMAIN-CONTAINING PROTEIN"/>
    <property type="match status" value="1"/>
</dbReference>
<sequence>MSTSRTSNTSLKAYDQNQTQINLSLLQRNTSPACGEKRGRRKQTEPGKFLGVRRRPWGRYAAEIRDPNTKERHWLGTFDTAQEAAFAYDRAALSIKGSQARTNFIYSSSSNHHDHDTNLHDLNVQSLLPSSNLNINNTTHNKKTQPTNHIEKQSSSNMNNDNMCHVHEPYDNFFFSNDSYKSGYLECIVPVNCFNPVSNFGNASASSEQQQNVVDSISTTNFGQSFFDYNAFSQQDLSMQKMATSETSDQDLWDYCNYNELSAIFNKPVRSEEESCMYALCPSMTTNDVSSTTYSSFGDVNMGYSLF</sequence>
<dbReference type="PRINTS" id="PR00367">
    <property type="entry name" value="ETHRSPELEMNT"/>
</dbReference>
<reference evidence="8" key="2">
    <citation type="submission" date="2025-08" db="UniProtKB">
        <authorList>
            <consortium name="RefSeq"/>
        </authorList>
    </citation>
    <scope>IDENTIFICATION</scope>
    <source>
        <tissue evidence="8">Etiolated seedlings</tissue>
    </source>
</reference>
<dbReference type="SMART" id="SM00380">
    <property type="entry name" value="AP2"/>
    <property type="match status" value="1"/>
</dbReference>
<dbReference type="OrthoDB" id="1937505at2759"/>
<dbReference type="PaxDb" id="3827-XP_004486291.1"/>
<keyword evidence="4" id="KW-0804">Transcription</keyword>
<evidence type="ECO:0000256" key="1">
    <source>
        <dbReference type="ARBA" id="ARBA00004123"/>
    </source>
</evidence>
<dbReference type="STRING" id="3827.A0A1S2XAH4"/>
<gene>
    <name evidence="8" type="primary">LOC101493667</name>
</gene>
<evidence type="ECO:0000313" key="7">
    <source>
        <dbReference type="Proteomes" id="UP000087171"/>
    </source>
</evidence>
<dbReference type="InterPro" id="IPR016177">
    <property type="entry name" value="DNA-bd_dom_sf"/>
</dbReference>
<dbReference type="InterPro" id="IPR036955">
    <property type="entry name" value="AP2/ERF_dom_sf"/>
</dbReference>
<protein>
    <submittedName>
        <fullName evidence="8">Ethylene-responsive transcription factor ERF086</fullName>
    </submittedName>
</protein>
<dbReference type="InterPro" id="IPR001471">
    <property type="entry name" value="AP2/ERF_dom"/>
</dbReference>